<evidence type="ECO:0000259" key="1">
    <source>
        <dbReference type="Pfam" id="PF00501"/>
    </source>
</evidence>
<evidence type="ECO:0000313" key="2">
    <source>
        <dbReference type="EMBL" id="QWG12812.1"/>
    </source>
</evidence>
<reference evidence="2" key="1">
    <citation type="submission" date="2021-06" db="EMBL/GenBank/DDBJ databases">
        <title>Bradyrhizobium sp. S2-20-1 Genome sequencing.</title>
        <authorList>
            <person name="Jin L."/>
        </authorList>
    </citation>
    <scope>NUCLEOTIDE SEQUENCE</scope>
    <source>
        <strain evidence="2">S2-20-1</strain>
    </source>
</reference>
<dbReference type="GO" id="GO:0016405">
    <property type="term" value="F:CoA-ligase activity"/>
    <property type="evidence" value="ECO:0007669"/>
    <property type="project" value="TreeGrafter"/>
</dbReference>
<dbReference type="NCBIfam" id="NF009232">
    <property type="entry name" value="PRK12582.1"/>
    <property type="match status" value="1"/>
</dbReference>
<dbReference type="AlphaFoldDB" id="A0A975NCX5"/>
<dbReference type="InterPro" id="IPR042099">
    <property type="entry name" value="ANL_N_sf"/>
</dbReference>
<dbReference type="Pfam" id="PF23562">
    <property type="entry name" value="AMP-binding_C_3"/>
    <property type="match status" value="1"/>
</dbReference>
<dbReference type="RefSeq" id="WP_215621588.1">
    <property type="nucleotide sequence ID" value="NZ_CP076134.1"/>
</dbReference>
<dbReference type="Pfam" id="PF00501">
    <property type="entry name" value="AMP-binding"/>
    <property type="match status" value="1"/>
</dbReference>
<dbReference type="PANTHER" id="PTHR24096:SF420">
    <property type="entry name" value="LONG-CHAIN-FATTY-ACID--COA LIGASE-RELATED"/>
    <property type="match status" value="1"/>
</dbReference>
<proteinExistence type="predicted"/>
<evidence type="ECO:0000313" key="3">
    <source>
        <dbReference type="Proteomes" id="UP000680839"/>
    </source>
</evidence>
<dbReference type="InterPro" id="IPR000873">
    <property type="entry name" value="AMP-dep_synth/lig_dom"/>
</dbReference>
<dbReference type="SUPFAM" id="SSF56801">
    <property type="entry name" value="Acetyl-CoA synthetase-like"/>
    <property type="match status" value="1"/>
</dbReference>
<dbReference type="PANTHER" id="PTHR24096">
    <property type="entry name" value="LONG-CHAIN-FATTY-ACID--COA LIGASE"/>
    <property type="match status" value="1"/>
</dbReference>
<dbReference type="PROSITE" id="PS00455">
    <property type="entry name" value="AMP_BINDING"/>
    <property type="match status" value="1"/>
</dbReference>
<sequence>MSGNAAAVMTKPGFRKIEWLERDIAVERRPDGIIILKSRIPLKAYEKHIPASLAKWASEAPERTWLAQRGGADRQWRRLSYGEAKRTVDGLTQGLLDLKLEPGSPVAILSGNSIEHALMTMAAMQARFPAAPVSPAYSLMSHDHVKLKYLFDLIRPKVVMVQDGPAFEKALNALDLDGVTVIHVARPCEGIKSVAFADLAATPVTRSVAESIAQITPDTVGKLLFTSGSTGMPKAVINTQQMMCANAAMMMQVRPRDPNAPLATYLDWMPWNHTMGGNALFNPVLTEGGTLYIDDGRPMPGMIEETLRNLREISPTYYANVPAGYAALAAAMEKDDGLCRSFFKNLGLMAYGGARLPDDLYDRMQALAVRAIGERLVFYTGWGSTETAPTSTGTYWNTERVGLIGLPFPGVELKMVPVGAKYELRLRGVNVTPGYFRRPDLTEAAFDEEGFYCIGDAGVFVDPNDPLQGIIFAGRVVEDFKLTTGTFVHVGSLRTDAIAAATPVVQDALVTGQDRPFVGLLAWPNLQACRQITGNAEASFEDVVRHPEVIACLKRGLEAHNKSTEGASSMRVARAMLMIEPASIDGNELTDKGYINQRAGLERRAALVERLYADPPGEDVIILN</sequence>
<protein>
    <submittedName>
        <fullName evidence="2">AMP-binding protein</fullName>
    </submittedName>
</protein>
<organism evidence="2 3">
    <name type="scientific">Bradyrhizobium sediminis</name>
    <dbReference type="NCBI Taxonomy" id="2840469"/>
    <lineage>
        <taxon>Bacteria</taxon>
        <taxon>Pseudomonadati</taxon>
        <taxon>Pseudomonadota</taxon>
        <taxon>Alphaproteobacteria</taxon>
        <taxon>Hyphomicrobiales</taxon>
        <taxon>Nitrobacteraceae</taxon>
        <taxon>Bradyrhizobium</taxon>
    </lineage>
</organism>
<dbReference type="InterPro" id="IPR020845">
    <property type="entry name" value="AMP-binding_CS"/>
</dbReference>
<dbReference type="Gene3D" id="3.40.50.12780">
    <property type="entry name" value="N-terminal domain of ligase-like"/>
    <property type="match status" value="1"/>
</dbReference>
<accession>A0A975NCX5</accession>
<gene>
    <name evidence="2" type="ORF">KMZ29_24510</name>
</gene>
<name>A0A975NCX5_9BRAD</name>
<feature type="domain" description="AMP-dependent synthetase/ligase" evidence="1">
    <location>
        <begin position="54"/>
        <end position="436"/>
    </location>
</feature>
<dbReference type="EMBL" id="CP076134">
    <property type="protein sequence ID" value="QWG12812.1"/>
    <property type="molecule type" value="Genomic_DNA"/>
</dbReference>
<dbReference type="Proteomes" id="UP000680839">
    <property type="component" value="Chromosome"/>
</dbReference>
<dbReference type="CDD" id="cd05921">
    <property type="entry name" value="FCS"/>
    <property type="match status" value="1"/>
</dbReference>